<proteinExistence type="predicted"/>
<evidence type="ECO:0000256" key="1">
    <source>
        <dbReference type="SAM" id="Phobius"/>
    </source>
</evidence>
<dbReference type="GeneID" id="66578739"/>
<sequence>MGGLCVLLLMMFCVGWILCVFFLSMLIPLLLIYNGIVGIVCLILYFVLRKKSVFTKYTEGYKHVLSIVLKYFLIVYGSISLIFSIILAILNFC</sequence>
<name>A0A395W9X6_9FIRM</name>
<keyword evidence="1" id="KW-0472">Membrane</keyword>
<reference evidence="2 3" key="1">
    <citation type="submission" date="2018-08" db="EMBL/GenBank/DDBJ databases">
        <title>A genome reference for cultivated species of the human gut microbiota.</title>
        <authorList>
            <person name="Zou Y."/>
            <person name="Xue W."/>
            <person name="Luo G."/>
        </authorList>
    </citation>
    <scope>NUCLEOTIDE SEQUENCE [LARGE SCALE GENOMIC DNA]</scope>
    <source>
        <strain evidence="2 3">AF15-20</strain>
    </source>
</reference>
<protein>
    <submittedName>
        <fullName evidence="2">Uncharacterized protein</fullName>
    </submittedName>
</protein>
<keyword evidence="1" id="KW-1133">Transmembrane helix</keyword>
<evidence type="ECO:0000313" key="3">
    <source>
        <dbReference type="Proteomes" id="UP000265489"/>
    </source>
</evidence>
<dbReference type="RefSeq" id="WP_118325160.1">
    <property type="nucleotide sequence ID" value="NZ_JAQEUN010000036.1"/>
</dbReference>
<dbReference type="EMBL" id="QRYQ01000010">
    <property type="protein sequence ID" value="RGU91497.1"/>
    <property type="molecule type" value="Genomic_DNA"/>
</dbReference>
<organism evidence="2 3">
    <name type="scientific">Holdemanella biformis</name>
    <dbReference type="NCBI Taxonomy" id="1735"/>
    <lineage>
        <taxon>Bacteria</taxon>
        <taxon>Bacillati</taxon>
        <taxon>Bacillota</taxon>
        <taxon>Erysipelotrichia</taxon>
        <taxon>Erysipelotrichales</taxon>
        <taxon>Erysipelotrichaceae</taxon>
        <taxon>Holdemanella</taxon>
    </lineage>
</organism>
<evidence type="ECO:0000313" key="2">
    <source>
        <dbReference type="EMBL" id="RGU91497.1"/>
    </source>
</evidence>
<keyword evidence="1" id="KW-0812">Transmembrane</keyword>
<gene>
    <name evidence="2" type="ORF">DWW32_06405</name>
</gene>
<feature type="transmembrane region" description="Helical" evidence="1">
    <location>
        <begin position="68"/>
        <end position="90"/>
    </location>
</feature>
<dbReference type="AlphaFoldDB" id="A0A395W9X6"/>
<feature type="transmembrane region" description="Helical" evidence="1">
    <location>
        <begin position="7"/>
        <end position="25"/>
    </location>
</feature>
<feature type="transmembrane region" description="Helical" evidence="1">
    <location>
        <begin position="31"/>
        <end position="48"/>
    </location>
</feature>
<comment type="caution">
    <text evidence="2">The sequence shown here is derived from an EMBL/GenBank/DDBJ whole genome shotgun (WGS) entry which is preliminary data.</text>
</comment>
<dbReference type="Proteomes" id="UP000265489">
    <property type="component" value="Unassembled WGS sequence"/>
</dbReference>
<accession>A0A395W9X6</accession>